<evidence type="ECO:0000256" key="12">
    <source>
        <dbReference type="ARBA" id="ARBA00023242"/>
    </source>
</evidence>
<evidence type="ECO:0000256" key="1">
    <source>
        <dbReference type="ARBA" id="ARBA00004123"/>
    </source>
</evidence>
<dbReference type="CDD" id="cd00027">
    <property type="entry name" value="BRCT"/>
    <property type="match status" value="1"/>
</dbReference>
<dbReference type="Proteomes" id="UP000829364">
    <property type="component" value="Chromosome 4"/>
</dbReference>
<evidence type="ECO:0000256" key="6">
    <source>
        <dbReference type="ARBA" id="ARBA00022737"/>
    </source>
</evidence>
<keyword evidence="2 15" id="KW-0328">Glycosyltransferase</keyword>
<keyword evidence="4" id="KW-0548">Nucleotidyltransferase</keyword>
<feature type="compositionally biased region" description="Gly residues" evidence="16">
    <location>
        <begin position="261"/>
        <end position="270"/>
    </location>
</feature>
<feature type="region of interest" description="Disordered" evidence="16">
    <location>
        <begin position="96"/>
        <end position="137"/>
    </location>
</feature>
<dbReference type="InterPro" id="IPR004102">
    <property type="entry name" value="Poly(ADP-ribose)pol_reg_dom"/>
</dbReference>
<dbReference type="GO" id="GO:0003950">
    <property type="term" value="F:NAD+ poly-ADP-ribosyltransferase activity"/>
    <property type="evidence" value="ECO:0007669"/>
    <property type="project" value="UniProtKB-UniRule"/>
</dbReference>
<dbReference type="GO" id="GO:0006302">
    <property type="term" value="P:double-strand break repair"/>
    <property type="evidence" value="ECO:0007669"/>
    <property type="project" value="TreeGrafter"/>
</dbReference>
<dbReference type="Gene3D" id="3.90.228.10">
    <property type="match status" value="1"/>
</dbReference>
<dbReference type="Pfam" id="PF05406">
    <property type="entry name" value="WGR"/>
    <property type="match status" value="1"/>
</dbReference>
<dbReference type="PROSITE" id="PS51977">
    <property type="entry name" value="WGR"/>
    <property type="match status" value="1"/>
</dbReference>
<protein>
    <recommendedName>
        <fullName evidence="15">Poly [ADP-ribose] polymerase</fullName>
        <shortName evidence="15">PARP</shortName>
        <ecNumber evidence="15">2.4.2.-</ecNumber>
    </recommendedName>
</protein>
<dbReference type="InterPro" id="IPR036420">
    <property type="entry name" value="BRCT_dom_sf"/>
</dbReference>
<feature type="domain" description="BRCT" evidence="17">
    <location>
        <begin position="135"/>
        <end position="217"/>
    </location>
</feature>
<feature type="region of interest" description="Disordered" evidence="16">
    <location>
        <begin position="424"/>
        <end position="479"/>
    </location>
</feature>
<dbReference type="InterPro" id="IPR008893">
    <property type="entry name" value="WGR_domain"/>
</dbReference>
<organism evidence="21 22">
    <name type="scientific">Purpureocillium takamizusanense</name>
    <dbReference type="NCBI Taxonomy" id="2060973"/>
    <lineage>
        <taxon>Eukaryota</taxon>
        <taxon>Fungi</taxon>
        <taxon>Dikarya</taxon>
        <taxon>Ascomycota</taxon>
        <taxon>Pezizomycotina</taxon>
        <taxon>Sordariomycetes</taxon>
        <taxon>Hypocreomycetidae</taxon>
        <taxon>Hypocreales</taxon>
        <taxon>Ophiocordycipitaceae</taxon>
        <taxon>Purpureocillium</taxon>
    </lineage>
</organism>
<keyword evidence="3 15" id="KW-0808">Transferase</keyword>
<dbReference type="PANTHER" id="PTHR10459:SF60">
    <property type="entry name" value="POLY [ADP-RIBOSE] POLYMERASE 2"/>
    <property type="match status" value="1"/>
</dbReference>
<dbReference type="Pfam" id="PF00533">
    <property type="entry name" value="BRCT"/>
    <property type="match status" value="1"/>
</dbReference>
<dbReference type="GO" id="GO:0070212">
    <property type="term" value="P:protein poly-ADP-ribosylation"/>
    <property type="evidence" value="ECO:0007669"/>
    <property type="project" value="TreeGrafter"/>
</dbReference>
<feature type="region of interest" description="Disordered" evidence="16">
    <location>
        <begin position="53"/>
        <end position="72"/>
    </location>
</feature>
<dbReference type="FunFam" id="2.20.140.10:FF:000001">
    <property type="entry name" value="Poly [ADP-ribose] polymerase"/>
    <property type="match status" value="1"/>
</dbReference>
<feature type="compositionally biased region" description="Acidic residues" evidence="16">
    <location>
        <begin position="276"/>
        <end position="287"/>
    </location>
</feature>
<accession>A0A9Q8QFW7</accession>
<dbReference type="Gene3D" id="2.20.140.10">
    <property type="entry name" value="WGR domain"/>
    <property type="match status" value="1"/>
</dbReference>
<dbReference type="SMART" id="SM00292">
    <property type="entry name" value="BRCT"/>
    <property type="match status" value="1"/>
</dbReference>
<dbReference type="SUPFAM" id="SSF52113">
    <property type="entry name" value="BRCT domain"/>
    <property type="match status" value="1"/>
</dbReference>
<dbReference type="EC" id="2.4.2.-" evidence="15"/>
<dbReference type="Gene3D" id="1.20.142.10">
    <property type="entry name" value="Poly(ADP-ribose) polymerase, regulatory domain"/>
    <property type="match status" value="1"/>
</dbReference>
<keyword evidence="10 15" id="KW-0520">NAD</keyword>
<dbReference type="InterPro" id="IPR050800">
    <property type="entry name" value="ARTD/PARP"/>
</dbReference>
<dbReference type="SMART" id="SM00773">
    <property type="entry name" value="WGR"/>
    <property type="match status" value="1"/>
</dbReference>
<dbReference type="GeneID" id="72066724"/>
<dbReference type="GO" id="GO:0016779">
    <property type="term" value="F:nucleotidyltransferase activity"/>
    <property type="evidence" value="ECO:0007669"/>
    <property type="project" value="UniProtKB-KW"/>
</dbReference>
<feature type="region of interest" description="Disordered" evidence="16">
    <location>
        <begin position="247"/>
        <end position="312"/>
    </location>
</feature>
<dbReference type="PANTHER" id="PTHR10459">
    <property type="entry name" value="DNA LIGASE"/>
    <property type="match status" value="1"/>
</dbReference>
<dbReference type="InterPro" id="IPR012317">
    <property type="entry name" value="Poly(ADP-ribose)pol_cat_dom"/>
</dbReference>
<dbReference type="SUPFAM" id="SSF56399">
    <property type="entry name" value="ADP-ribosylation"/>
    <property type="match status" value="1"/>
</dbReference>
<evidence type="ECO:0000256" key="16">
    <source>
        <dbReference type="SAM" id="MobiDB-lite"/>
    </source>
</evidence>
<sequence>MTQSLPTLCLVHQSPPRLIPLLSGRCGKLNCIYTYTVHPHARRYCEEEEAAKLRARRRRPTTNTTIVRPSSSCAGRARDIADAGTTTTTLTTFTLPQSLIHHHSKQKSNRYPPAMPRRTSRSSASQQQQQQQQQPATPVLDGCVISFCGKFTPWGHTQASFEALVRALGGRPMKTVTKNATHLVCTQDDYRYGDDGKVKAATKAGVKIVQPEWLLACEKQNHSQGGNNGPVSDDDYLWANADLSAPAPTKKGSALTTTANGTGGGTGGGAKRTKADDDDQDGDEDDADAKPQAKKQKAHGTNGKTKVKAEDAAVKEEKVVAEGQFMKSKGLTIPLDEYCQLVSYQVYVEPDSGMIYDASLNQSSTSNNHNKFYRLQILRDTTSGSFKTWTRWGRVGEAGQNAILGNGTFPDALKNFEKKFKDKSGLPWDRRGEDPKPGKYAFVERSYNDDDDEDDEDMDDAEVKAEDGDEQASTPDCTLPKPVQDLMEIIFNQKYFMDTMASLNYDANKLPLGKLSKATILRGFQQLKDLAALIDDPTLAKSKWDMTLAAATEHLSNTYYSLIPHAFGRHRPPVINSDPQLKKEIELLESLSDMKDAADLLKKDRAGSRSAQDVHALDRQFQSLGMEEMTPLAHDGAEFRHLRNYLHGSQGSTHSHYRYQLQNIFRIERRGEDLRLRESKFADVPSDRRLLWHGSRATNFGGILSQGLRIAPPEAPVSGYMFGKGIYLADMSSKSAGYCCSGNSNGHALLLLCEAELGDPLQRLTHSSYNAGEDAVRNGMWSTLGQGSMGPSKWQDAGVVHESLKGIRMVRAPSSFAPTQAARDFSSRSPSPLSPQPRIIRGIKGAWGRTGPSHLPIGQQLTDMFCASSAGPQRQDGRHQRPQHDALLQRVHLLRRRPGQATVPVPREALACSSLLSYFPVRVPLGPFPEPVAWRVA</sequence>
<feature type="compositionally biased region" description="Acidic residues" evidence="16">
    <location>
        <begin position="449"/>
        <end position="460"/>
    </location>
</feature>
<comment type="similarity">
    <text evidence="13">Belongs to the ARTD/PARP family.</text>
</comment>
<keyword evidence="5" id="KW-0479">Metal-binding</keyword>
<reference evidence="21" key="1">
    <citation type="submission" date="2021-11" db="EMBL/GenBank/DDBJ databases">
        <title>Purpureocillium_takamizusanense_genome.</title>
        <authorList>
            <person name="Nguyen N.-H."/>
        </authorList>
    </citation>
    <scope>NUCLEOTIDE SEQUENCE</scope>
    <source>
        <strain evidence="21">PT3</strain>
    </source>
</reference>
<keyword evidence="11" id="KW-0238">DNA-binding</keyword>
<feature type="domain" description="PARP alpha-helical" evidence="19">
    <location>
        <begin position="476"/>
        <end position="602"/>
    </location>
</feature>
<proteinExistence type="inferred from homology"/>
<feature type="compositionally biased region" description="Polar residues" evidence="16">
    <location>
        <begin position="61"/>
        <end position="72"/>
    </location>
</feature>
<dbReference type="RefSeq" id="XP_047841988.1">
    <property type="nucleotide sequence ID" value="XM_047986008.1"/>
</dbReference>
<dbReference type="SUPFAM" id="SSF47587">
    <property type="entry name" value="Domain of poly(ADP-ribose) polymerase"/>
    <property type="match status" value="1"/>
</dbReference>
<dbReference type="PROSITE" id="PS50172">
    <property type="entry name" value="BRCT"/>
    <property type="match status" value="1"/>
</dbReference>
<dbReference type="InterPro" id="IPR036616">
    <property type="entry name" value="Poly(ADP-ribose)pol_reg_dom_sf"/>
</dbReference>
<evidence type="ECO:0000256" key="2">
    <source>
        <dbReference type="ARBA" id="ARBA00022676"/>
    </source>
</evidence>
<dbReference type="PROSITE" id="PS51060">
    <property type="entry name" value="PARP_ALPHA_HD"/>
    <property type="match status" value="1"/>
</dbReference>
<evidence type="ECO:0000256" key="7">
    <source>
        <dbReference type="ARBA" id="ARBA00022765"/>
    </source>
</evidence>
<dbReference type="InterPro" id="IPR036930">
    <property type="entry name" value="WGR_dom_sf"/>
</dbReference>
<evidence type="ECO:0000256" key="14">
    <source>
        <dbReference type="ARBA" id="ARBA00033987"/>
    </source>
</evidence>
<keyword evidence="9" id="KW-0862">Zinc</keyword>
<keyword evidence="6" id="KW-0677">Repeat</keyword>
<evidence type="ECO:0000256" key="10">
    <source>
        <dbReference type="ARBA" id="ARBA00023027"/>
    </source>
</evidence>
<dbReference type="EMBL" id="CP086357">
    <property type="protein sequence ID" value="UNI18507.1"/>
    <property type="molecule type" value="Genomic_DNA"/>
</dbReference>
<keyword evidence="7" id="KW-0013">ADP-ribosylation</keyword>
<dbReference type="OrthoDB" id="2017365at2759"/>
<dbReference type="GO" id="GO:0005730">
    <property type="term" value="C:nucleolus"/>
    <property type="evidence" value="ECO:0007669"/>
    <property type="project" value="TreeGrafter"/>
</dbReference>
<keyword evidence="8" id="KW-0863">Zinc-finger</keyword>
<evidence type="ECO:0000259" key="18">
    <source>
        <dbReference type="PROSITE" id="PS51059"/>
    </source>
</evidence>
<dbReference type="Gene3D" id="3.40.50.10190">
    <property type="entry name" value="BRCT domain"/>
    <property type="match status" value="1"/>
</dbReference>
<name>A0A9Q8QFW7_9HYPO</name>
<evidence type="ECO:0000256" key="3">
    <source>
        <dbReference type="ARBA" id="ARBA00022679"/>
    </source>
</evidence>
<dbReference type="Pfam" id="PF00644">
    <property type="entry name" value="PARP"/>
    <property type="match status" value="1"/>
</dbReference>
<dbReference type="AlphaFoldDB" id="A0A9Q8QFW7"/>
<dbReference type="CDD" id="cd07997">
    <property type="entry name" value="WGR_PARP"/>
    <property type="match status" value="1"/>
</dbReference>
<dbReference type="SUPFAM" id="SSF142921">
    <property type="entry name" value="WGR domain-like"/>
    <property type="match status" value="1"/>
</dbReference>
<keyword evidence="12" id="KW-0539">Nucleus</keyword>
<evidence type="ECO:0000256" key="8">
    <source>
        <dbReference type="ARBA" id="ARBA00022771"/>
    </source>
</evidence>
<dbReference type="InterPro" id="IPR001357">
    <property type="entry name" value="BRCT_dom"/>
</dbReference>
<evidence type="ECO:0000313" key="21">
    <source>
        <dbReference type="EMBL" id="UNI18507.1"/>
    </source>
</evidence>
<feature type="domain" description="WGR" evidence="20">
    <location>
        <begin position="343"/>
        <end position="440"/>
    </location>
</feature>
<evidence type="ECO:0000256" key="9">
    <source>
        <dbReference type="ARBA" id="ARBA00022833"/>
    </source>
</evidence>
<dbReference type="CDD" id="cd01437">
    <property type="entry name" value="parp_like"/>
    <property type="match status" value="1"/>
</dbReference>
<evidence type="ECO:0000259" key="17">
    <source>
        <dbReference type="PROSITE" id="PS50172"/>
    </source>
</evidence>
<dbReference type="PROSITE" id="PS51059">
    <property type="entry name" value="PARP_CATALYTIC"/>
    <property type="match status" value="1"/>
</dbReference>
<feature type="compositionally biased region" description="Basic and acidic residues" evidence="16">
    <location>
        <begin position="424"/>
        <end position="437"/>
    </location>
</feature>
<evidence type="ECO:0000313" key="22">
    <source>
        <dbReference type="Proteomes" id="UP000829364"/>
    </source>
</evidence>
<dbReference type="GO" id="GO:0008270">
    <property type="term" value="F:zinc ion binding"/>
    <property type="evidence" value="ECO:0007669"/>
    <property type="project" value="UniProtKB-KW"/>
</dbReference>
<evidence type="ECO:0000259" key="19">
    <source>
        <dbReference type="PROSITE" id="PS51060"/>
    </source>
</evidence>
<keyword evidence="22" id="KW-1185">Reference proteome</keyword>
<evidence type="ECO:0000256" key="4">
    <source>
        <dbReference type="ARBA" id="ARBA00022695"/>
    </source>
</evidence>
<feature type="domain" description="PARP catalytic" evidence="18">
    <location>
        <begin position="615"/>
        <end position="852"/>
    </location>
</feature>
<gene>
    <name evidence="21" type="ORF">JDV02_004773</name>
</gene>
<dbReference type="Pfam" id="PF02877">
    <property type="entry name" value="PARP_reg"/>
    <property type="match status" value="1"/>
</dbReference>
<evidence type="ECO:0000256" key="13">
    <source>
        <dbReference type="ARBA" id="ARBA00024347"/>
    </source>
</evidence>
<evidence type="ECO:0000256" key="11">
    <source>
        <dbReference type="ARBA" id="ARBA00023125"/>
    </source>
</evidence>
<comment type="subcellular location">
    <subcellularLocation>
        <location evidence="1">Nucleus</location>
    </subcellularLocation>
</comment>
<dbReference type="GO" id="GO:0003677">
    <property type="term" value="F:DNA binding"/>
    <property type="evidence" value="ECO:0007669"/>
    <property type="project" value="UniProtKB-KW"/>
</dbReference>
<dbReference type="GO" id="GO:1990404">
    <property type="term" value="F:NAD+-protein mono-ADP-ribosyltransferase activity"/>
    <property type="evidence" value="ECO:0007669"/>
    <property type="project" value="TreeGrafter"/>
</dbReference>
<dbReference type="FunFam" id="1.20.142.10:FF:000002">
    <property type="entry name" value="Poly [ADP-ribose] polymerase"/>
    <property type="match status" value="1"/>
</dbReference>
<evidence type="ECO:0000256" key="15">
    <source>
        <dbReference type="RuleBase" id="RU362114"/>
    </source>
</evidence>
<evidence type="ECO:0000259" key="20">
    <source>
        <dbReference type="PROSITE" id="PS51977"/>
    </source>
</evidence>
<comment type="catalytic activity">
    <reaction evidence="14">
        <text>NAD(+) + (ADP-D-ribosyl)n-acceptor = nicotinamide + (ADP-D-ribosyl)n+1-acceptor + H(+).</text>
        <dbReference type="EC" id="2.4.2.30"/>
    </reaction>
</comment>
<evidence type="ECO:0000256" key="5">
    <source>
        <dbReference type="ARBA" id="ARBA00022723"/>
    </source>
</evidence>